<dbReference type="GO" id="GO:0003676">
    <property type="term" value="F:nucleic acid binding"/>
    <property type="evidence" value="ECO:0007669"/>
    <property type="project" value="InterPro"/>
</dbReference>
<proteinExistence type="inferred from homology"/>
<evidence type="ECO:0000256" key="1">
    <source>
        <dbReference type="ARBA" id="ARBA00007692"/>
    </source>
</evidence>
<dbReference type="GO" id="GO:0009507">
    <property type="term" value="C:chloroplast"/>
    <property type="evidence" value="ECO:0000318"/>
    <property type="project" value="GO_Central"/>
</dbReference>
<dbReference type="PANTHER" id="PTHR13068:SF185">
    <property type="match status" value="1"/>
</dbReference>
<dbReference type="PANTHER" id="PTHR13068">
    <property type="entry name" value="CGI-12 PROTEIN-RELATED"/>
    <property type="match status" value="1"/>
</dbReference>
<keyword evidence="2" id="KW-0805">Transcription regulation</keyword>
<dbReference type="EMBL" id="CM004390">
    <property type="protein sequence ID" value="OAY51861.1"/>
    <property type="molecule type" value="Genomic_DNA"/>
</dbReference>
<keyword evidence="3" id="KW-0809">Transit peptide</keyword>
<dbReference type="Pfam" id="PF02536">
    <property type="entry name" value="mTERF"/>
    <property type="match status" value="2"/>
</dbReference>
<reference evidence="4" key="1">
    <citation type="submission" date="2016-02" db="EMBL/GenBank/DDBJ databases">
        <title>WGS assembly of Manihot esculenta.</title>
        <authorList>
            <person name="Bredeson J.V."/>
            <person name="Prochnik S.E."/>
            <person name="Lyons J.B."/>
            <person name="Schmutz J."/>
            <person name="Grimwood J."/>
            <person name="Vrebalov J."/>
            <person name="Bart R.S."/>
            <person name="Amuge T."/>
            <person name="Ferguson M.E."/>
            <person name="Green R."/>
            <person name="Putnam N."/>
            <person name="Stites J."/>
            <person name="Rounsley S."/>
            <person name="Rokhsar D.S."/>
        </authorList>
    </citation>
    <scope>NUCLEOTIDE SEQUENCE [LARGE SCALE GENOMIC DNA]</scope>
    <source>
        <tissue evidence="4">Leaf</tissue>
    </source>
</reference>
<gene>
    <name evidence="4" type="ORF">MANES_04G039000</name>
</gene>
<evidence type="ECO:0000256" key="3">
    <source>
        <dbReference type="ARBA" id="ARBA00022946"/>
    </source>
</evidence>
<comment type="similarity">
    <text evidence="1">Belongs to the mTERF family.</text>
</comment>
<protein>
    <submittedName>
        <fullName evidence="4">Uncharacterized protein</fullName>
    </submittedName>
</protein>
<evidence type="ECO:0000256" key="2">
    <source>
        <dbReference type="ARBA" id="ARBA00022472"/>
    </source>
</evidence>
<dbReference type="InterPro" id="IPR003690">
    <property type="entry name" value="MTERF"/>
</dbReference>
<dbReference type="SMART" id="SM00733">
    <property type="entry name" value="Mterf"/>
    <property type="match status" value="6"/>
</dbReference>
<dbReference type="AlphaFoldDB" id="A0A2C9W1S9"/>
<evidence type="ECO:0000313" key="4">
    <source>
        <dbReference type="EMBL" id="OAY51861.1"/>
    </source>
</evidence>
<keyword evidence="2" id="KW-0804">Transcription</keyword>
<name>A0A2C9W1S9_MANES</name>
<dbReference type="InterPro" id="IPR038538">
    <property type="entry name" value="MTERF_sf"/>
</dbReference>
<accession>A0A2C9W1S9</accession>
<organism evidence="4">
    <name type="scientific">Manihot esculenta</name>
    <name type="common">Cassava</name>
    <name type="synonym">Jatropha manihot</name>
    <dbReference type="NCBI Taxonomy" id="3983"/>
    <lineage>
        <taxon>Eukaryota</taxon>
        <taxon>Viridiplantae</taxon>
        <taxon>Streptophyta</taxon>
        <taxon>Embryophyta</taxon>
        <taxon>Tracheophyta</taxon>
        <taxon>Spermatophyta</taxon>
        <taxon>Magnoliopsida</taxon>
        <taxon>eudicotyledons</taxon>
        <taxon>Gunneridae</taxon>
        <taxon>Pentapetalae</taxon>
        <taxon>rosids</taxon>
        <taxon>fabids</taxon>
        <taxon>Malpighiales</taxon>
        <taxon>Euphorbiaceae</taxon>
        <taxon>Crotonoideae</taxon>
        <taxon>Manihoteae</taxon>
        <taxon>Manihot</taxon>
    </lineage>
</organism>
<dbReference type="GO" id="GO:0009658">
    <property type="term" value="P:chloroplast organization"/>
    <property type="evidence" value="ECO:0000318"/>
    <property type="project" value="GO_Central"/>
</dbReference>
<dbReference type="Gene3D" id="1.25.70.10">
    <property type="entry name" value="Transcription termination factor 3, mitochondrial"/>
    <property type="match status" value="1"/>
</dbReference>
<dbReference type="GO" id="GO:0006353">
    <property type="term" value="P:DNA-templated transcription termination"/>
    <property type="evidence" value="ECO:0007669"/>
    <property type="project" value="UniProtKB-KW"/>
</dbReference>
<sequence length="369" mass="41391">MPGFYSSKLALNKSVSLSISDAQLGILAFHSLFIIRPCSSDVSSNLNGHSFTVSYLINSCGLTLKSAESASKRIKFETPERPDSVLRFLKEHGFTNSHISKIVELRAKLLLCHPERTLLPKFEFLHSVGVSRSDLPLIVSQKPELLVRSIKRFQIPHYNILKSVLVSDEKVVKSLKRVVRNPIMLSHEDFNVNLSLLKELGIPQSAISYLVTCHPFTMCQKATKFAEGVKKVTKIGFDPSKSAFVSALQVLLETRQKTWEQRMEVFRRKFPCSMRLSEKNIMSTMNFLVCKMGWQPAAVARVPVVLGYGLETRIIPRCSVIRVLLLKGLIEEDIKISSDQVPQLLDLLEGKMGLADLGFGFDNTSAVLR</sequence>
<keyword evidence="2" id="KW-0806">Transcription termination</keyword>
<dbReference type="FunFam" id="1.25.70.10:FF:000001">
    <property type="entry name" value="Mitochondrial transcription termination factor-like"/>
    <property type="match status" value="1"/>
</dbReference>